<evidence type="ECO:0000259" key="1">
    <source>
        <dbReference type="SMART" id="SM00849"/>
    </source>
</evidence>
<dbReference type="InterPro" id="IPR050662">
    <property type="entry name" value="Sec-metab_biosynth-thioest"/>
</dbReference>
<comment type="caution">
    <text evidence="2">The sequence shown here is derived from an EMBL/GenBank/DDBJ whole genome shotgun (WGS) entry which is preliminary data.</text>
</comment>
<name>A0A7M2YZN7_9ACTN</name>
<dbReference type="PANTHER" id="PTHR23131:SF4">
    <property type="entry name" value="METALLO-BETA-LACTAMASE SUPERFAMILY POTEIN"/>
    <property type="match status" value="1"/>
</dbReference>
<dbReference type="InterPro" id="IPR036388">
    <property type="entry name" value="WH-like_DNA-bd_sf"/>
</dbReference>
<dbReference type="InterPro" id="IPR048933">
    <property type="entry name" value="B_lactamase-like_C"/>
</dbReference>
<dbReference type="EMBL" id="QQZY01000002">
    <property type="protein sequence ID" value="RDI75566.1"/>
    <property type="molecule type" value="Genomic_DNA"/>
</dbReference>
<dbReference type="Gene3D" id="3.60.15.10">
    <property type="entry name" value="Ribonuclease Z/Hydroxyacylglutathione hydrolase-like"/>
    <property type="match status" value="1"/>
</dbReference>
<dbReference type="AlphaFoldDB" id="A0A7M2YZN7"/>
<feature type="domain" description="Metallo-beta-lactamase" evidence="1">
    <location>
        <begin position="21"/>
        <end position="224"/>
    </location>
</feature>
<dbReference type="Proteomes" id="UP000254134">
    <property type="component" value="Unassembled WGS sequence"/>
</dbReference>
<protein>
    <submittedName>
        <fullName evidence="2">Metallo-beta-lactamase-type protein</fullName>
    </submittedName>
</protein>
<dbReference type="SMART" id="SM00849">
    <property type="entry name" value="Lactamase_B"/>
    <property type="match status" value="1"/>
</dbReference>
<dbReference type="PANTHER" id="PTHR23131">
    <property type="entry name" value="ENDORIBONUCLEASE LACTB2"/>
    <property type="match status" value="1"/>
</dbReference>
<evidence type="ECO:0000313" key="2">
    <source>
        <dbReference type="EMBL" id="RDI75566.1"/>
    </source>
</evidence>
<accession>A0A7M2YZN7</accession>
<dbReference type="Gene3D" id="1.10.10.10">
    <property type="entry name" value="Winged helix-like DNA-binding domain superfamily/Winged helix DNA-binding domain"/>
    <property type="match status" value="1"/>
</dbReference>
<reference evidence="2 3" key="1">
    <citation type="submission" date="2018-07" db="EMBL/GenBank/DDBJ databases">
        <title>High-quality-draft genome sequence of Gaiella occulta.</title>
        <authorList>
            <person name="Severino R."/>
            <person name="Froufe H.J.C."/>
            <person name="Rainey F.A."/>
            <person name="Barroso C."/>
            <person name="Albuquerque L."/>
            <person name="Lobo-Da-Cunha A."/>
            <person name="Da Costa M.S."/>
            <person name="Egas C."/>
        </authorList>
    </citation>
    <scope>NUCLEOTIDE SEQUENCE [LARGE SCALE GENOMIC DNA]</scope>
    <source>
        <strain evidence="2 3">F2-233</strain>
    </source>
</reference>
<reference evidence="3" key="2">
    <citation type="journal article" date="2019" name="MicrobiologyOpen">
        <title>High-quality draft genome sequence of Gaiella occulta isolated from a 150 meter deep mineral water borehole and comparison with the genome sequences of other deep-branching lineages of the phylum Actinobacteria.</title>
        <authorList>
            <person name="Severino R."/>
            <person name="Froufe H.J.C."/>
            <person name="Barroso C."/>
            <person name="Albuquerque L."/>
            <person name="Lobo-da-Cunha A."/>
            <person name="da Costa M.S."/>
            <person name="Egas C."/>
        </authorList>
    </citation>
    <scope>NUCLEOTIDE SEQUENCE [LARGE SCALE GENOMIC DNA]</scope>
    <source>
        <strain evidence="3">F2-233</strain>
    </source>
</reference>
<dbReference type="OrthoDB" id="2971563at2"/>
<gene>
    <name evidence="2" type="ORF">Gocc_1364</name>
</gene>
<evidence type="ECO:0000313" key="3">
    <source>
        <dbReference type="Proteomes" id="UP000254134"/>
    </source>
</evidence>
<dbReference type="SUPFAM" id="SSF56281">
    <property type="entry name" value="Metallo-hydrolase/oxidoreductase"/>
    <property type="match status" value="1"/>
</dbReference>
<proteinExistence type="predicted"/>
<keyword evidence="3" id="KW-1185">Reference proteome</keyword>
<organism evidence="2 3">
    <name type="scientific">Gaiella occulta</name>
    <dbReference type="NCBI Taxonomy" id="1002870"/>
    <lineage>
        <taxon>Bacteria</taxon>
        <taxon>Bacillati</taxon>
        <taxon>Actinomycetota</taxon>
        <taxon>Thermoleophilia</taxon>
        <taxon>Gaiellales</taxon>
        <taxon>Gaiellaceae</taxon>
        <taxon>Gaiella</taxon>
    </lineage>
</organism>
<dbReference type="Pfam" id="PF00753">
    <property type="entry name" value="Lactamase_B"/>
    <property type="match status" value="1"/>
</dbReference>
<dbReference type="Pfam" id="PF21221">
    <property type="entry name" value="B_lactamase-like_C"/>
    <property type="match status" value="1"/>
</dbReference>
<dbReference type="InterPro" id="IPR001279">
    <property type="entry name" value="Metallo-B-lactamas"/>
</dbReference>
<dbReference type="InterPro" id="IPR036866">
    <property type="entry name" value="RibonucZ/Hydroxyglut_hydro"/>
</dbReference>
<dbReference type="RefSeq" id="WP_114795755.1">
    <property type="nucleotide sequence ID" value="NZ_QQZY01000002.1"/>
</dbReference>
<sequence>MDELPGGLRRVTLPLPVRPGHVHAYLLPGEDGWTLVDTGLGLPDAGERWADELRGLEGPVARIVITHFHPDHVGAAADVAALTAAPVAQGRLDHEQCVRVWASDDWAQVLVGWFARNGVPPEVTHELIAQGSFYRPFIRYPAEPRLLDEGDHVDGWEVVAAPGHADGQLTLLKDGVLVAADHLLGRITPTVGLWPASRPDPLGDYLGALERTIALAPRLALPGHGDLVDDPVGRARELIAHHRERLDVTAGALGREPRSGYQVSFPLFGADLKPAARRFAVAETLSHLERLVREGRADRHEDVHGVSYTAG</sequence>